<reference evidence="3 4" key="1">
    <citation type="submission" date="2017-09" db="EMBL/GenBank/DDBJ databases">
        <title>Genomic, metabolic, and phenotypic characteristics of bacterial isolates from the natural microbiome of the model nematode Caenorhabditis elegans.</title>
        <authorList>
            <person name="Zimmermann J."/>
            <person name="Obeng N."/>
            <person name="Yang W."/>
            <person name="Obeng O."/>
            <person name="Kissoyan K."/>
            <person name="Pees B."/>
            <person name="Dirksen P."/>
            <person name="Hoppner M."/>
            <person name="Franke A."/>
            <person name="Rosenstiel P."/>
            <person name="Leippe M."/>
            <person name="Dierking K."/>
            <person name="Kaleta C."/>
            <person name="Schulenburg H."/>
        </authorList>
    </citation>
    <scope>NUCLEOTIDE SEQUENCE [LARGE SCALE GENOMIC DNA]</scope>
    <source>
        <strain evidence="3 4">MYb73</strain>
    </source>
</reference>
<keyword evidence="2" id="KW-0732">Signal</keyword>
<dbReference type="OrthoDB" id="8797226at2"/>
<dbReference type="EMBL" id="CP023270">
    <property type="protein sequence ID" value="AVJ29217.1"/>
    <property type="molecule type" value="Genomic_DNA"/>
</dbReference>
<evidence type="ECO:0000313" key="3">
    <source>
        <dbReference type="EMBL" id="AVJ29217.1"/>
    </source>
</evidence>
<name>A0A2S0IBS3_9BURK</name>
<feature type="signal peptide" evidence="2">
    <location>
        <begin position="1"/>
        <end position="24"/>
    </location>
</feature>
<dbReference type="Pfam" id="PF11804">
    <property type="entry name" value="DUF3325"/>
    <property type="match status" value="1"/>
</dbReference>
<keyword evidence="1" id="KW-0472">Membrane</keyword>
<evidence type="ECO:0000313" key="4">
    <source>
        <dbReference type="Proteomes" id="UP000239477"/>
    </source>
</evidence>
<keyword evidence="1" id="KW-0812">Transmembrane</keyword>
<proteinExistence type="predicted"/>
<dbReference type="RefSeq" id="WP_105239932.1">
    <property type="nucleotide sequence ID" value="NZ_CP023270.1"/>
</dbReference>
<accession>A0A2S0IBS3</accession>
<organism evidence="3 4">
    <name type="scientific">Achromobacter spanius</name>
    <dbReference type="NCBI Taxonomy" id="217203"/>
    <lineage>
        <taxon>Bacteria</taxon>
        <taxon>Pseudomonadati</taxon>
        <taxon>Pseudomonadota</taxon>
        <taxon>Betaproteobacteria</taxon>
        <taxon>Burkholderiales</taxon>
        <taxon>Alcaligenaceae</taxon>
        <taxon>Achromobacter</taxon>
    </lineage>
</organism>
<evidence type="ECO:0000256" key="2">
    <source>
        <dbReference type="SAM" id="SignalP"/>
    </source>
</evidence>
<dbReference type="AlphaFoldDB" id="A0A2S0IBS3"/>
<feature type="transmembrane region" description="Helical" evidence="1">
    <location>
        <begin position="48"/>
        <end position="75"/>
    </location>
</feature>
<evidence type="ECO:0008006" key="5">
    <source>
        <dbReference type="Google" id="ProtNLM"/>
    </source>
</evidence>
<sequence length="115" mass="11671">MSTTIAALAALALAFAAFACLALAMDRHHEQATGHETIASGLKCGLRLGATLLALAAMAACLQAWGIVVAALVWLGMLSCGAILTTLTLSYSPRRLRTLAAMAAFLGLGLALACA</sequence>
<protein>
    <recommendedName>
        <fullName evidence="5">DUF3325 domain-containing protein</fullName>
    </recommendedName>
</protein>
<feature type="chain" id="PRO_5015452989" description="DUF3325 domain-containing protein" evidence="2">
    <location>
        <begin position="25"/>
        <end position="115"/>
    </location>
</feature>
<dbReference type="InterPro" id="IPR021762">
    <property type="entry name" value="DUF3325"/>
</dbReference>
<keyword evidence="4" id="KW-1185">Reference proteome</keyword>
<evidence type="ECO:0000256" key="1">
    <source>
        <dbReference type="SAM" id="Phobius"/>
    </source>
</evidence>
<gene>
    <name evidence="3" type="ORF">CLM73_20035</name>
</gene>
<keyword evidence="1" id="KW-1133">Transmembrane helix</keyword>
<dbReference type="Proteomes" id="UP000239477">
    <property type="component" value="Chromosome"/>
</dbReference>